<dbReference type="AlphaFoldDB" id="A0A392RI09"/>
<accession>A0A392RI09</accession>
<name>A0A392RI09_9FABA</name>
<sequence>NSIDDEDEQFWEICVEEDCPCGSYEFIKTPCRGPSPRFNQR</sequence>
<evidence type="ECO:0000313" key="1">
    <source>
        <dbReference type="EMBL" id="MCI35857.1"/>
    </source>
</evidence>
<evidence type="ECO:0000313" key="2">
    <source>
        <dbReference type="Proteomes" id="UP000265520"/>
    </source>
</evidence>
<dbReference type="Proteomes" id="UP000265520">
    <property type="component" value="Unassembled WGS sequence"/>
</dbReference>
<dbReference type="EMBL" id="LXQA010227755">
    <property type="protein sequence ID" value="MCI35857.1"/>
    <property type="molecule type" value="Genomic_DNA"/>
</dbReference>
<feature type="non-terminal residue" evidence="1">
    <location>
        <position position="1"/>
    </location>
</feature>
<keyword evidence="2" id="KW-1185">Reference proteome</keyword>
<organism evidence="1 2">
    <name type="scientific">Trifolium medium</name>
    <dbReference type="NCBI Taxonomy" id="97028"/>
    <lineage>
        <taxon>Eukaryota</taxon>
        <taxon>Viridiplantae</taxon>
        <taxon>Streptophyta</taxon>
        <taxon>Embryophyta</taxon>
        <taxon>Tracheophyta</taxon>
        <taxon>Spermatophyta</taxon>
        <taxon>Magnoliopsida</taxon>
        <taxon>eudicotyledons</taxon>
        <taxon>Gunneridae</taxon>
        <taxon>Pentapetalae</taxon>
        <taxon>rosids</taxon>
        <taxon>fabids</taxon>
        <taxon>Fabales</taxon>
        <taxon>Fabaceae</taxon>
        <taxon>Papilionoideae</taxon>
        <taxon>50 kb inversion clade</taxon>
        <taxon>NPAAA clade</taxon>
        <taxon>Hologalegina</taxon>
        <taxon>IRL clade</taxon>
        <taxon>Trifolieae</taxon>
        <taxon>Trifolium</taxon>
    </lineage>
</organism>
<comment type="caution">
    <text evidence="1">The sequence shown here is derived from an EMBL/GenBank/DDBJ whole genome shotgun (WGS) entry which is preliminary data.</text>
</comment>
<protein>
    <submittedName>
        <fullName evidence="1">Uncharacterized protein</fullName>
    </submittedName>
</protein>
<reference evidence="1 2" key="1">
    <citation type="journal article" date="2018" name="Front. Plant Sci.">
        <title>Red Clover (Trifolium pratense) and Zigzag Clover (T. medium) - A Picture of Genomic Similarities and Differences.</title>
        <authorList>
            <person name="Dluhosova J."/>
            <person name="Istvanek J."/>
            <person name="Nedelnik J."/>
            <person name="Repkova J."/>
        </authorList>
    </citation>
    <scope>NUCLEOTIDE SEQUENCE [LARGE SCALE GENOMIC DNA]</scope>
    <source>
        <strain evidence="2">cv. 10/8</strain>
        <tissue evidence="1">Leaf</tissue>
    </source>
</reference>
<proteinExistence type="predicted"/>